<evidence type="ECO:0000313" key="3">
    <source>
        <dbReference type="EMBL" id="MBP1327597.1"/>
    </source>
</evidence>
<gene>
    <name evidence="3" type="ORF">JOF28_002829</name>
</gene>
<organism evidence="3 4">
    <name type="scientific">Leucobacter exalbidus</name>
    <dbReference type="NCBI Taxonomy" id="662960"/>
    <lineage>
        <taxon>Bacteria</taxon>
        <taxon>Bacillati</taxon>
        <taxon>Actinomycetota</taxon>
        <taxon>Actinomycetes</taxon>
        <taxon>Micrococcales</taxon>
        <taxon>Microbacteriaceae</taxon>
        <taxon>Leucobacter</taxon>
    </lineage>
</organism>
<comment type="caution">
    <text evidence="3">The sequence shown here is derived from an EMBL/GenBank/DDBJ whole genome shotgun (WGS) entry which is preliminary data.</text>
</comment>
<feature type="transmembrane region" description="Helical" evidence="2">
    <location>
        <begin position="129"/>
        <end position="146"/>
    </location>
</feature>
<keyword evidence="4" id="KW-1185">Reference proteome</keyword>
<dbReference type="Pfam" id="PF20108">
    <property type="entry name" value="DUF6498"/>
    <property type="match status" value="1"/>
</dbReference>
<keyword evidence="2" id="KW-0472">Membrane</keyword>
<dbReference type="RefSeq" id="WP_209706552.1">
    <property type="nucleotide sequence ID" value="NZ_JAFIDA010000001.1"/>
</dbReference>
<reference evidence="3" key="1">
    <citation type="submission" date="2021-02" db="EMBL/GenBank/DDBJ databases">
        <title>Sequencing the genomes of 1000 actinobacteria strains.</title>
        <authorList>
            <person name="Klenk H.-P."/>
        </authorList>
    </citation>
    <scope>NUCLEOTIDE SEQUENCE</scope>
    <source>
        <strain evidence="3">DSM 22850</strain>
    </source>
</reference>
<keyword evidence="2" id="KW-1133">Transmembrane helix</keyword>
<feature type="transmembrane region" description="Helical" evidence="2">
    <location>
        <begin position="80"/>
        <end position="109"/>
    </location>
</feature>
<feature type="transmembrane region" description="Helical" evidence="2">
    <location>
        <begin position="6"/>
        <end position="24"/>
    </location>
</feature>
<dbReference type="Proteomes" id="UP000675163">
    <property type="component" value="Unassembled WGS sequence"/>
</dbReference>
<dbReference type="AlphaFoldDB" id="A0A940PV71"/>
<feature type="region of interest" description="Disordered" evidence="1">
    <location>
        <begin position="211"/>
        <end position="230"/>
    </location>
</feature>
<proteinExistence type="predicted"/>
<keyword evidence="2" id="KW-0812">Transmembrane</keyword>
<name>A0A940PV71_9MICO</name>
<accession>A0A940PV71</accession>
<feature type="compositionally biased region" description="Low complexity" evidence="1">
    <location>
        <begin position="218"/>
        <end position="230"/>
    </location>
</feature>
<protein>
    <submittedName>
        <fullName evidence="3">Uncharacterized protein</fullName>
    </submittedName>
</protein>
<evidence type="ECO:0000256" key="1">
    <source>
        <dbReference type="SAM" id="MobiDB-lite"/>
    </source>
</evidence>
<evidence type="ECO:0000256" key="2">
    <source>
        <dbReference type="SAM" id="Phobius"/>
    </source>
</evidence>
<feature type="transmembrane region" description="Helical" evidence="2">
    <location>
        <begin position="166"/>
        <end position="183"/>
    </location>
</feature>
<dbReference type="InterPro" id="IPR045466">
    <property type="entry name" value="DUF6498"/>
</dbReference>
<sequence length="230" mass="24936">MIERALSAVVYLLIPVVGIVFFDWDWRSVLVLYWLQNITAGARAELDMFRTKTQPAASVAGGVTFTVNGRQSSGAMPKPFAMLFFAVHYGLFTLVHGVFVMLIVLGVFSSLFAGPGGAAPQGAFDLRGIVLYWALASLVQLVIGCFTPRANLPPVMQLFWAPYPRIFVLHVTILLGVWLINYFGWPPVAALLLVALQFGVDVGQLLTAKRAGQPSRPPATRTTTAAGSPE</sequence>
<evidence type="ECO:0000313" key="4">
    <source>
        <dbReference type="Proteomes" id="UP000675163"/>
    </source>
</evidence>
<dbReference type="EMBL" id="JAFIDA010000001">
    <property type="protein sequence ID" value="MBP1327597.1"/>
    <property type="molecule type" value="Genomic_DNA"/>
</dbReference>